<organism evidence="5 6">
    <name type="scientific">Naumovozyma dairenensis (strain ATCC 10597 / BCRC 20456 / CBS 421 / NBRC 0211 / NRRL Y-12639)</name>
    <name type="common">Saccharomyces dairenensis</name>
    <dbReference type="NCBI Taxonomy" id="1071378"/>
    <lineage>
        <taxon>Eukaryota</taxon>
        <taxon>Fungi</taxon>
        <taxon>Dikarya</taxon>
        <taxon>Ascomycota</taxon>
        <taxon>Saccharomycotina</taxon>
        <taxon>Saccharomycetes</taxon>
        <taxon>Saccharomycetales</taxon>
        <taxon>Saccharomycetaceae</taxon>
        <taxon>Naumovozyma</taxon>
    </lineage>
</organism>
<evidence type="ECO:0000256" key="3">
    <source>
        <dbReference type="ARBA" id="ARBA00022679"/>
    </source>
</evidence>
<dbReference type="PANTHER" id="PTHR44942:SF4">
    <property type="entry name" value="METHYLTRANSFERASE TYPE 11 DOMAIN-CONTAINING PROTEIN"/>
    <property type="match status" value="1"/>
</dbReference>
<proteinExistence type="inferred from homology"/>
<dbReference type="AlphaFoldDB" id="G0WGC5"/>
<dbReference type="Pfam" id="PF08241">
    <property type="entry name" value="Methyltransf_11"/>
    <property type="match status" value="1"/>
</dbReference>
<evidence type="ECO:0000259" key="4">
    <source>
        <dbReference type="Pfam" id="PF08241"/>
    </source>
</evidence>
<reference evidence="5 6" key="1">
    <citation type="journal article" date="2011" name="Proc. Natl. Acad. Sci. U.S.A.">
        <title>Evolutionary erosion of yeast sex chromosomes by mating-type switching accidents.</title>
        <authorList>
            <person name="Gordon J.L."/>
            <person name="Armisen D."/>
            <person name="Proux-Wera E."/>
            <person name="Oheigeartaigh S.S."/>
            <person name="Byrne K.P."/>
            <person name="Wolfe K.H."/>
        </authorList>
    </citation>
    <scope>NUCLEOTIDE SEQUENCE [LARGE SCALE GENOMIC DNA]</scope>
    <source>
        <strain evidence="6">ATCC 10597 / BCRC 20456 / CBS 421 / NBRC 0211 / NRRL Y-12639</strain>
    </source>
</reference>
<keyword evidence="2" id="KW-0489">Methyltransferase</keyword>
<dbReference type="SUPFAM" id="SSF53335">
    <property type="entry name" value="S-adenosyl-L-methionine-dependent methyltransferases"/>
    <property type="match status" value="1"/>
</dbReference>
<dbReference type="GeneID" id="11493847"/>
<dbReference type="CDD" id="cd02440">
    <property type="entry name" value="AdoMet_MTases"/>
    <property type="match status" value="1"/>
</dbReference>
<dbReference type="GO" id="GO:0055088">
    <property type="term" value="P:lipid homeostasis"/>
    <property type="evidence" value="ECO:0007669"/>
    <property type="project" value="EnsemblFungi"/>
</dbReference>
<dbReference type="RefSeq" id="XP_003672079.1">
    <property type="nucleotide sequence ID" value="XM_003672031.1"/>
</dbReference>
<dbReference type="Proteomes" id="UP000000689">
    <property type="component" value="Chromosome 9"/>
</dbReference>
<dbReference type="InterPro" id="IPR029063">
    <property type="entry name" value="SAM-dependent_MTases_sf"/>
</dbReference>
<sequence length="322" mass="37132">MSSPIVPNTSVDVGNLAQQLNQILVYKIYIEKMPSTSYLDKNYKSTHYNNVRPSYPKTLITEILNYHMGPCERLVDVGCGTGKATVLFKDNFKEIVGVDPSESMLKSFADVIENDVAESERGKFKLIKAPGESFPEVENSSVDLVIGAESIHWCDMPKLFNEVNRVLRDDGTFAFWFYCQPEFMDLGPKAHEIYYKYGWSEQFMGKYLTAEQRAFFNTFGGPKLPELLGKEFRDIEFRKHDALHKDIKEVSSFYMDGSMTLQDFKGLVKSWSLYASWKRDHPDEPDIADTFIDELKTECSVESESTPLRVEWDTFHYLCRKK</sequence>
<evidence type="ECO:0000256" key="2">
    <source>
        <dbReference type="ARBA" id="ARBA00022603"/>
    </source>
</evidence>
<dbReference type="OMA" id="GPYWPAE"/>
<dbReference type="GO" id="GO:0003729">
    <property type="term" value="F:mRNA binding"/>
    <property type="evidence" value="ECO:0007669"/>
    <property type="project" value="EnsemblFungi"/>
</dbReference>
<feature type="domain" description="Methyltransferase type 11" evidence="4">
    <location>
        <begin position="75"/>
        <end position="175"/>
    </location>
</feature>
<gene>
    <name evidence="5" type="primary">NDAI0I02680</name>
    <name evidence="5" type="ordered locus">NDAI_0I02680</name>
</gene>
<evidence type="ECO:0000313" key="6">
    <source>
        <dbReference type="Proteomes" id="UP000000689"/>
    </source>
</evidence>
<dbReference type="PANTHER" id="PTHR44942">
    <property type="entry name" value="METHYLTRANSF_11 DOMAIN-CONTAINING PROTEIN"/>
    <property type="match status" value="1"/>
</dbReference>
<dbReference type="OrthoDB" id="10027013at2759"/>
<evidence type="ECO:0000313" key="5">
    <source>
        <dbReference type="EMBL" id="CCD26836.1"/>
    </source>
</evidence>
<dbReference type="eggNOG" id="KOG3010">
    <property type="taxonomic scope" value="Eukaryota"/>
</dbReference>
<dbReference type="InterPro" id="IPR013216">
    <property type="entry name" value="Methyltransf_11"/>
</dbReference>
<dbReference type="GO" id="GO:0032259">
    <property type="term" value="P:methylation"/>
    <property type="evidence" value="ECO:0007669"/>
    <property type="project" value="UniProtKB-KW"/>
</dbReference>
<evidence type="ECO:0000256" key="1">
    <source>
        <dbReference type="ARBA" id="ARBA00008361"/>
    </source>
</evidence>
<keyword evidence="6" id="KW-1185">Reference proteome</keyword>
<comment type="similarity">
    <text evidence="1">Belongs to the methyltransferase superfamily.</text>
</comment>
<accession>G0WGC5</accession>
<dbReference type="HOGENOM" id="CLU_049344_1_2_1"/>
<dbReference type="InterPro" id="IPR051052">
    <property type="entry name" value="Diverse_substrate_MTase"/>
</dbReference>
<keyword evidence="3" id="KW-0808">Transferase</keyword>
<dbReference type="KEGG" id="ndi:NDAI_0I02680"/>
<protein>
    <recommendedName>
        <fullName evidence="4">Methyltransferase type 11 domain-containing protein</fullName>
    </recommendedName>
</protein>
<dbReference type="STRING" id="1071378.G0WGC5"/>
<dbReference type="EMBL" id="HE580275">
    <property type="protein sequence ID" value="CCD26836.1"/>
    <property type="molecule type" value="Genomic_DNA"/>
</dbReference>
<name>G0WGC5_NAUDC</name>
<dbReference type="Gene3D" id="3.40.50.150">
    <property type="entry name" value="Vaccinia Virus protein VP39"/>
    <property type="match status" value="1"/>
</dbReference>
<dbReference type="GO" id="GO:0008757">
    <property type="term" value="F:S-adenosylmethionine-dependent methyltransferase activity"/>
    <property type="evidence" value="ECO:0007669"/>
    <property type="project" value="EnsemblFungi"/>
</dbReference>